<protein>
    <recommendedName>
        <fullName evidence="3">PIN domain-containing protein</fullName>
    </recommendedName>
</protein>
<comment type="caution">
    <text evidence="1">The sequence shown here is derived from an EMBL/GenBank/DDBJ whole genome shotgun (WGS) entry which is preliminary data.</text>
</comment>
<dbReference type="Proteomes" id="UP001290101">
    <property type="component" value="Unassembled WGS sequence"/>
</dbReference>
<organism evidence="1 2">
    <name type="scientific">Micromonospora sicca</name>
    <dbReference type="NCBI Taxonomy" id="2202420"/>
    <lineage>
        <taxon>Bacteria</taxon>
        <taxon>Bacillati</taxon>
        <taxon>Actinomycetota</taxon>
        <taxon>Actinomycetes</taxon>
        <taxon>Micromonosporales</taxon>
        <taxon>Micromonosporaceae</taxon>
        <taxon>Micromonospora</taxon>
    </lineage>
</organism>
<reference evidence="1 2" key="1">
    <citation type="submission" date="2023-12" db="EMBL/GenBank/DDBJ databases">
        <title>Micromonospora sp. nov., isolated from Atacama Desert.</title>
        <authorList>
            <person name="Carro L."/>
            <person name="Golinska P."/>
            <person name="Klenk H.-P."/>
            <person name="Goodfellow M."/>
        </authorList>
    </citation>
    <scope>NUCLEOTIDE SEQUENCE [LARGE SCALE GENOMIC DNA]</scope>
    <source>
        <strain evidence="1 2">4G53</strain>
    </source>
</reference>
<dbReference type="RefSeq" id="WP_322443566.1">
    <property type="nucleotide sequence ID" value="NZ_JAXOTQ010000060.1"/>
</dbReference>
<name>A0ABU5JN40_9ACTN</name>
<sequence length="434" mass="47418">MPLDPANPKDTQDLLDLQHVADAIAANLNVLVTNDQNLTRIYGEVAERYGLRIMRPADVVIHIDELAHAESYRPASLLDTGYVERRLRNGENQTVEALRNHTSGERPRELQGTLNKLAVSGAQRLGIYQPTGELVAAYATTRTSGVVRVPLLRVANQPLADTLARQLLFRLRQSARDAALPMIQIADPHLSPQARLAAVDDGFQETDGTLYGYVIAAVGPAAEVERTAISAARVADLPEPAPLRSGMPAVAAAELERIWWPIKIVDSELPTYLIPIQQPFSTQLLGVPASIFPRHDALGISREHVYYRSPGGARPQAPARLLWYMSKGGNTAQQPAAIIACSQLDAVVTAPPDELYDRFQHLGVWDRGTVHQAARNGLAQALRFTNTEVFPRPVSRQAFRRLALAHGGPATAPQQPTRIAATLFAALYQEGRAR</sequence>
<keyword evidence="2" id="KW-1185">Reference proteome</keyword>
<dbReference type="EMBL" id="JAXOTQ010000060">
    <property type="protein sequence ID" value="MDZ5494045.1"/>
    <property type="molecule type" value="Genomic_DNA"/>
</dbReference>
<evidence type="ECO:0000313" key="1">
    <source>
        <dbReference type="EMBL" id="MDZ5494045.1"/>
    </source>
</evidence>
<proteinExistence type="predicted"/>
<evidence type="ECO:0008006" key="3">
    <source>
        <dbReference type="Google" id="ProtNLM"/>
    </source>
</evidence>
<gene>
    <name evidence="1" type="ORF">U2F25_32115</name>
</gene>
<evidence type="ECO:0000313" key="2">
    <source>
        <dbReference type="Proteomes" id="UP001290101"/>
    </source>
</evidence>
<accession>A0ABU5JN40</accession>